<dbReference type="InterPro" id="IPR009057">
    <property type="entry name" value="Homeodomain-like_sf"/>
</dbReference>
<reference evidence="4 5" key="1">
    <citation type="submission" date="2016-11" db="EMBL/GenBank/DDBJ databases">
        <title>Rahnella oryzae sp. nov., isolated from rice root.</title>
        <authorList>
            <person name="Zhang X.-X."/>
            <person name="Zhang J."/>
        </authorList>
    </citation>
    <scope>NUCLEOTIDE SEQUENCE [LARGE SCALE GENOMIC DNA]</scope>
    <source>
        <strain evidence="4 5">J11-6</strain>
    </source>
</reference>
<dbReference type="InterPro" id="IPR036271">
    <property type="entry name" value="Tet_transcr_reg_TetR-rel_C_sf"/>
</dbReference>
<dbReference type="AlphaFoldDB" id="A0A1S8CR32"/>
<dbReference type="OrthoDB" id="2356263at2"/>
<name>A0A1S8CR32_9GAMM</name>
<dbReference type="PROSITE" id="PS50977">
    <property type="entry name" value="HTH_TETR_2"/>
    <property type="match status" value="1"/>
</dbReference>
<keyword evidence="1 2" id="KW-0238">DNA-binding</keyword>
<feature type="domain" description="HTH tetR-type" evidence="3">
    <location>
        <begin position="17"/>
        <end position="77"/>
    </location>
</feature>
<dbReference type="Gene3D" id="1.10.357.10">
    <property type="entry name" value="Tetracycline Repressor, domain 2"/>
    <property type="match status" value="1"/>
</dbReference>
<evidence type="ECO:0000256" key="1">
    <source>
        <dbReference type="ARBA" id="ARBA00023125"/>
    </source>
</evidence>
<proteinExistence type="predicted"/>
<dbReference type="InterPro" id="IPR001647">
    <property type="entry name" value="HTH_TetR"/>
</dbReference>
<keyword evidence="5" id="KW-1185">Reference proteome</keyword>
<dbReference type="GO" id="GO:0003677">
    <property type="term" value="F:DNA binding"/>
    <property type="evidence" value="ECO:0007669"/>
    <property type="project" value="UniProtKB-UniRule"/>
</dbReference>
<dbReference type="SUPFAM" id="SSF46689">
    <property type="entry name" value="Homeodomain-like"/>
    <property type="match status" value="1"/>
</dbReference>
<dbReference type="EMBL" id="MOXD01000001">
    <property type="protein sequence ID" value="OMQ27267.1"/>
    <property type="molecule type" value="Genomic_DNA"/>
</dbReference>
<dbReference type="Pfam" id="PF00440">
    <property type="entry name" value="TetR_N"/>
    <property type="match status" value="1"/>
</dbReference>
<accession>A0A1S8CR32</accession>
<sequence length="215" mass="24701">MLNPIDSPSGKRKNDPQGLRQRIFTSALSEFAEFGLKGARLENIAQQAETTKRMVVYHFQNKETLYLAVLEYVYQHIRNHESALALASLPPAEAIVRLVEESFNYHVEHPDFIRLICMENMMRGQYISQSPHIRALNQSALTLLEDILARGKAKQLFNDEVSAHDVHRLISSLCFHHVANQYTFNTLFESNQSPEEQIAHHRKMAVVATTRYLAR</sequence>
<dbReference type="InterPro" id="IPR050109">
    <property type="entry name" value="HTH-type_TetR-like_transc_reg"/>
</dbReference>
<protein>
    <submittedName>
        <fullName evidence="4">TetR family transcriptional regulator</fullName>
    </submittedName>
</protein>
<dbReference type="PANTHER" id="PTHR30328:SF54">
    <property type="entry name" value="HTH-TYPE TRANSCRIPTIONAL REPRESSOR SCO4008"/>
    <property type="match status" value="1"/>
</dbReference>
<dbReference type="STRING" id="2034155.BMI79_02765"/>
<feature type="DNA-binding region" description="H-T-H motif" evidence="2">
    <location>
        <begin position="40"/>
        <end position="59"/>
    </location>
</feature>
<dbReference type="Pfam" id="PF17938">
    <property type="entry name" value="TetR_C_29"/>
    <property type="match status" value="1"/>
</dbReference>
<dbReference type="Proteomes" id="UP000216021">
    <property type="component" value="Unassembled WGS sequence"/>
</dbReference>
<dbReference type="InterPro" id="IPR041474">
    <property type="entry name" value="NicS_C"/>
</dbReference>
<organism evidence="4 5">
    <name type="scientific">Serratia oryzae</name>
    <dbReference type="NCBI Taxonomy" id="2034155"/>
    <lineage>
        <taxon>Bacteria</taxon>
        <taxon>Pseudomonadati</taxon>
        <taxon>Pseudomonadota</taxon>
        <taxon>Gammaproteobacteria</taxon>
        <taxon>Enterobacterales</taxon>
        <taxon>Yersiniaceae</taxon>
        <taxon>Serratia</taxon>
    </lineage>
</organism>
<dbReference type="RefSeq" id="WP_076940302.1">
    <property type="nucleotide sequence ID" value="NZ_MOXD01000001.1"/>
</dbReference>
<evidence type="ECO:0000259" key="3">
    <source>
        <dbReference type="PROSITE" id="PS50977"/>
    </source>
</evidence>
<dbReference type="PANTHER" id="PTHR30328">
    <property type="entry name" value="TRANSCRIPTIONAL REPRESSOR"/>
    <property type="match status" value="1"/>
</dbReference>
<evidence type="ECO:0000256" key="2">
    <source>
        <dbReference type="PROSITE-ProRule" id="PRU00335"/>
    </source>
</evidence>
<evidence type="ECO:0000313" key="5">
    <source>
        <dbReference type="Proteomes" id="UP000216021"/>
    </source>
</evidence>
<comment type="caution">
    <text evidence="4">The sequence shown here is derived from an EMBL/GenBank/DDBJ whole genome shotgun (WGS) entry which is preliminary data.</text>
</comment>
<gene>
    <name evidence="4" type="ORF">BMI79_02765</name>
</gene>
<dbReference type="SUPFAM" id="SSF48498">
    <property type="entry name" value="Tetracyclin repressor-like, C-terminal domain"/>
    <property type="match status" value="1"/>
</dbReference>
<evidence type="ECO:0000313" key="4">
    <source>
        <dbReference type="EMBL" id="OMQ27267.1"/>
    </source>
</evidence>